<keyword evidence="1" id="KW-0472">Membrane</keyword>
<keyword evidence="1" id="KW-1133">Transmembrane helix</keyword>
<dbReference type="EMBL" id="MU842841">
    <property type="protein sequence ID" value="KAK2031322.1"/>
    <property type="molecule type" value="Genomic_DNA"/>
</dbReference>
<reference evidence="2" key="1">
    <citation type="submission" date="2021-06" db="EMBL/GenBank/DDBJ databases">
        <title>Comparative genomics, transcriptomics and evolutionary studies reveal genomic signatures of adaptation to plant cell wall in hemibiotrophic fungi.</title>
        <authorList>
            <consortium name="DOE Joint Genome Institute"/>
            <person name="Baroncelli R."/>
            <person name="Diaz J.F."/>
            <person name="Benocci T."/>
            <person name="Peng M."/>
            <person name="Battaglia E."/>
            <person name="Haridas S."/>
            <person name="Andreopoulos W."/>
            <person name="Labutti K."/>
            <person name="Pangilinan J."/>
            <person name="Floch G.L."/>
            <person name="Makela M.R."/>
            <person name="Henrissat B."/>
            <person name="Grigoriev I.V."/>
            <person name="Crouch J.A."/>
            <person name="De Vries R.P."/>
            <person name="Sukno S.A."/>
            <person name="Thon M.R."/>
        </authorList>
    </citation>
    <scope>NUCLEOTIDE SEQUENCE</scope>
    <source>
        <strain evidence="2">MAFF235873</strain>
    </source>
</reference>
<keyword evidence="3" id="KW-1185">Reference proteome</keyword>
<dbReference type="Proteomes" id="UP001232148">
    <property type="component" value="Unassembled WGS sequence"/>
</dbReference>
<accession>A0AAD9HN31</accession>
<sequence>MQFRLAFLSYGAAQFLFGALSRYPFLRRYGVWGVFVPFMTGACVGGGVANANFKIGQDFRRGGESGEVRNFAMIFAGVGNFDGDALG</sequence>
<feature type="transmembrane region" description="Helical" evidence="1">
    <location>
        <begin position="31"/>
        <end position="51"/>
    </location>
</feature>
<name>A0AAD9HN31_9PEZI</name>
<gene>
    <name evidence="2" type="ORF">LX32DRAFT_691728</name>
</gene>
<evidence type="ECO:0000256" key="1">
    <source>
        <dbReference type="SAM" id="Phobius"/>
    </source>
</evidence>
<keyword evidence="1" id="KW-0812">Transmembrane</keyword>
<evidence type="ECO:0000313" key="2">
    <source>
        <dbReference type="EMBL" id="KAK2031322.1"/>
    </source>
</evidence>
<evidence type="ECO:0000313" key="3">
    <source>
        <dbReference type="Proteomes" id="UP001232148"/>
    </source>
</evidence>
<organism evidence="2 3">
    <name type="scientific">Colletotrichum zoysiae</name>
    <dbReference type="NCBI Taxonomy" id="1216348"/>
    <lineage>
        <taxon>Eukaryota</taxon>
        <taxon>Fungi</taxon>
        <taxon>Dikarya</taxon>
        <taxon>Ascomycota</taxon>
        <taxon>Pezizomycotina</taxon>
        <taxon>Sordariomycetes</taxon>
        <taxon>Hypocreomycetidae</taxon>
        <taxon>Glomerellales</taxon>
        <taxon>Glomerellaceae</taxon>
        <taxon>Colletotrichum</taxon>
        <taxon>Colletotrichum graminicola species complex</taxon>
    </lineage>
</organism>
<comment type="caution">
    <text evidence="2">The sequence shown here is derived from an EMBL/GenBank/DDBJ whole genome shotgun (WGS) entry which is preliminary data.</text>
</comment>
<proteinExistence type="predicted"/>
<dbReference type="AlphaFoldDB" id="A0AAD9HN31"/>
<protein>
    <submittedName>
        <fullName evidence="2">Uncharacterized protein</fullName>
    </submittedName>
</protein>